<reference evidence="1 2" key="1">
    <citation type="journal article" date="2018" name="Sci. Rep.">
        <title>Genomic signatures of local adaptation to the degree of environmental predictability in rotifers.</title>
        <authorList>
            <person name="Franch-Gras L."/>
            <person name="Hahn C."/>
            <person name="Garcia-Roger E.M."/>
            <person name="Carmona M.J."/>
            <person name="Serra M."/>
            <person name="Gomez A."/>
        </authorList>
    </citation>
    <scope>NUCLEOTIDE SEQUENCE [LARGE SCALE GENOMIC DNA]</scope>
    <source>
        <strain evidence="1">HYR1</strain>
    </source>
</reference>
<evidence type="ECO:0000313" key="2">
    <source>
        <dbReference type="Proteomes" id="UP000276133"/>
    </source>
</evidence>
<dbReference type="EMBL" id="REGN01003871">
    <property type="protein sequence ID" value="RNA20359.1"/>
    <property type="molecule type" value="Genomic_DNA"/>
</dbReference>
<dbReference type="AlphaFoldDB" id="A0A3M7RA64"/>
<gene>
    <name evidence="1" type="ORF">BpHYR1_041503</name>
</gene>
<keyword evidence="2" id="KW-1185">Reference proteome</keyword>
<protein>
    <submittedName>
        <fullName evidence="1">Uncharacterized protein</fullName>
    </submittedName>
</protein>
<name>A0A3M7RA64_BRAPC</name>
<sequence>MESYLDCGAILTSWFMAGTKCTNCLRKAPVNCGFITNNLPNFIKVNQHFGGLPLFLGFSFSNGVSNFFDLPQSRFFVINPRKRQEKVKFQS</sequence>
<organism evidence="1 2">
    <name type="scientific">Brachionus plicatilis</name>
    <name type="common">Marine rotifer</name>
    <name type="synonym">Brachionus muelleri</name>
    <dbReference type="NCBI Taxonomy" id="10195"/>
    <lineage>
        <taxon>Eukaryota</taxon>
        <taxon>Metazoa</taxon>
        <taxon>Spiralia</taxon>
        <taxon>Gnathifera</taxon>
        <taxon>Rotifera</taxon>
        <taxon>Eurotatoria</taxon>
        <taxon>Monogononta</taxon>
        <taxon>Pseudotrocha</taxon>
        <taxon>Ploima</taxon>
        <taxon>Brachionidae</taxon>
        <taxon>Brachionus</taxon>
    </lineage>
</organism>
<accession>A0A3M7RA64</accession>
<dbReference type="Proteomes" id="UP000276133">
    <property type="component" value="Unassembled WGS sequence"/>
</dbReference>
<evidence type="ECO:0000313" key="1">
    <source>
        <dbReference type="EMBL" id="RNA20359.1"/>
    </source>
</evidence>
<comment type="caution">
    <text evidence="1">The sequence shown here is derived from an EMBL/GenBank/DDBJ whole genome shotgun (WGS) entry which is preliminary data.</text>
</comment>
<proteinExistence type="predicted"/>